<evidence type="ECO:0000256" key="7">
    <source>
        <dbReference type="RuleBase" id="RU369025"/>
    </source>
</evidence>
<keyword evidence="7" id="KW-0813">Transport</keyword>
<comment type="subunit">
    <text evidence="7">Homoheptamer.</text>
</comment>
<keyword evidence="7" id="KW-0406">Ion transport</keyword>
<keyword evidence="5 7" id="KW-1133">Transmembrane helix</keyword>
<comment type="function">
    <text evidence="7">Mechanosensitive channel that participates in the regulation of osmotic pressure changes within the cell, opening in response to stretch forces in the membrane lipid bilayer, without the need for other proteins. Contributes to normal resistance to hypoosmotic shock. Forms an ion channel of 1.0 nanosiemens conductance with a slight preference for anions.</text>
</comment>
<gene>
    <name evidence="10" type="ORF">OLW01_05990</name>
</gene>
<feature type="transmembrane region" description="Helical" evidence="7">
    <location>
        <begin position="20"/>
        <end position="42"/>
    </location>
</feature>
<dbReference type="InterPro" id="IPR008910">
    <property type="entry name" value="MSC_TM_helix"/>
</dbReference>
<dbReference type="SUPFAM" id="SSF82689">
    <property type="entry name" value="Mechanosensitive channel protein MscS (YggB), C-terminal domain"/>
    <property type="match status" value="1"/>
</dbReference>
<dbReference type="InterPro" id="IPR011066">
    <property type="entry name" value="MscS_channel_C_sf"/>
</dbReference>
<keyword evidence="7" id="KW-0407">Ion channel</keyword>
<dbReference type="InterPro" id="IPR045275">
    <property type="entry name" value="MscS_archaea/bacteria_type"/>
</dbReference>
<keyword evidence="11" id="KW-1185">Reference proteome</keyword>
<accession>A0ABY7AP58</accession>
<comment type="similarity">
    <text evidence="2 7">Belongs to the MscS (TC 1.A.23) family.</text>
</comment>
<evidence type="ECO:0000313" key="11">
    <source>
        <dbReference type="Proteomes" id="UP001163726"/>
    </source>
</evidence>
<evidence type="ECO:0000256" key="5">
    <source>
        <dbReference type="ARBA" id="ARBA00022989"/>
    </source>
</evidence>
<proteinExistence type="inferred from homology"/>
<evidence type="ECO:0000256" key="1">
    <source>
        <dbReference type="ARBA" id="ARBA00004651"/>
    </source>
</evidence>
<dbReference type="InterPro" id="IPR006685">
    <property type="entry name" value="MscS_channel_2nd"/>
</dbReference>
<dbReference type="Pfam" id="PF05552">
    <property type="entry name" value="MS_channel_1st_1"/>
    <property type="match status" value="1"/>
</dbReference>
<sequence length="273" mass="30231">MFDQDIEKLQKYYDMAIEYLVTYSFQLVGALIIFILFLWLAAKFSGLVKKFLLNKHVDITLSQFLANLLKIAVLAIGIIIALGKIGISITPFVAAIGAISLGAGLALQGMLSNYGAGLAIILTRPFKVGNTITVQDVTGVVQEIRLGNTLLINEEKQDIVIPNKYLIGDILYNSYENKLVDTIVGISYDSDPHKAVAVISRILADFEGIDNNNPAQIGIDEFGDSSINIGVRYWVPTTQFFELKYQINAKIYEQLKANGIKIPFPQREVRILS</sequence>
<dbReference type="SUPFAM" id="SSF82861">
    <property type="entry name" value="Mechanosensitive channel protein MscS (YggB), transmembrane region"/>
    <property type="match status" value="1"/>
</dbReference>
<name>A0ABY7AP58_9ALTE</name>
<keyword evidence="6 7" id="KW-0472">Membrane</keyword>
<dbReference type="SUPFAM" id="SSF50182">
    <property type="entry name" value="Sm-like ribonucleoproteins"/>
    <property type="match status" value="1"/>
</dbReference>
<dbReference type="Gene3D" id="1.10.287.1260">
    <property type="match status" value="1"/>
</dbReference>
<dbReference type="Pfam" id="PF21082">
    <property type="entry name" value="MS_channel_3rd"/>
    <property type="match status" value="1"/>
</dbReference>
<evidence type="ECO:0000313" key="10">
    <source>
        <dbReference type="EMBL" id="WAJ71345.1"/>
    </source>
</evidence>
<feature type="domain" description="Mechanosensitive ion channel MscS C-terminal" evidence="9">
    <location>
        <begin position="180"/>
        <end position="262"/>
    </location>
</feature>
<feature type="domain" description="Mechanosensitive ion channel MscS" evidence="8">
    <location>
        <begin position="110"/>
        <end position="170"/>
    </location>
</feature>
<dbReference type="Pfam" id="PF00924">
    <property type="entry name" value="MS_channel_2nd"/>
    <property type="match status" value="1"/>
</dbReference>
<evidence type="ECO:0000256" key="6">
    <source>
        <dbReference type="ARBA" id="ARBA00023136"/>
    </source>
</evidence>
<dbReference type="Gene3D" id="2.30.30.60">
    <property type="match status" value="1"/>
</dbReference>
<evidence type="ECO:0000256" key="3">
    <source>
        <dbReference type="ARBA" id="ARBA00022475"/>
    </source>
</evidence>
<reference evidence="10" key="1">
    <citation type="submission" date="2022-10" db="EMBL/GenBank/DDBJ databases">
        <title>Catenovulum adriacola sp. nov. isolated in the Harbour of Susak.</title>
        <authorList>
            <person name="Schoch T."/>
            <person name="Reich S.J."/>
            <person name="Stoeferle S."/>
            <person name="Flaiz M."/>
            <person name="Kazda M."/>
            <person name="Riedel C.U."/>
            <person name="Duerre P."/>
        </authorList>
    </citation>
    <scope>NUCLEOTIDE SEQUENCE</scope>
    <source>
        <strain evidence="10">TS8</strain>
    </source>
</reference>
<dbReference type="Gene3D" id="3.30.70.100">
    <property type="match status" value="1"/>
</dbReference>
<evidence type="ECO:0000259" key="8">
    <source>
        <dbReference type="Pfam" id="PF00924"/>
    </source>
</evidence>
<protein>
    <recommendedName>
        <fullName evidence="7">Small-conductance mechanosensitive channel</fullName>
    </recommendedName>
</protein>
<dbReference type="InterPro" id="IPR010920">
    <property type="entry name" value="LSM_dom_sf"/>
</dbReference>
<dbReference type="PANTHER" id="PTHR30221">
    <property type="entry name" value="SMALL-CONDUCTANCE MECHANOSENSITIVE CHANNEL"/>
    <property type="match status" value="1"/>
</dbReference>
<comment type="caution">
    <text evidence="7">Lacks conserved residue(s) required for the propagation of feature annotation.</text>
</comment>
<feature type="transmembrane region" description="Helical" evidence="7">
    <location>
        <begin position="89"/>
        <end position="107"/>
    </location>
</feature>
<dbReference type="Proteomes" id="UP001163726">
    <property type="component" value="Chromosome"/>
</dbReference>
<keyword evidence="7" id="KW-0997">Cell inner membrane</keyword>
<evidence type="ECO:0000259" key="9">
    <source>
        <dbReference type="Pfam" id="PF21082"/>
    </source>
</evidence>
<keyword evidence="3" id="KW-1003">Cell membrane</keyword>
<dbReference type="RefSeq" id="WP_268075821.1">
    <property type="nucleotide sequence ID" value="NZ_CP109965.1"/>
</dbReference>
<comment type="subcellular location">
    <subcellularLocation>
        <location evidence="7">Cell inner membrane</location>
        <topology evidence="7">Multi-pass membrane protein</topology>
    </subcellularLocation>
    <subcellularLocation>
        <location evidence="1">Cell membrane</location>
        <topology evidence="1">Multi-pass membrane protein</topology>
    </subcellularLocation>
</comment>
<dbReference type="InterPro" id="IPR049278">
    <property type="entry name" value="MS_channel_C"/>
</dbReference>
<dbReference type="EMBL" id="CP109965">
    <property type="protein sequence ID" value="WAJ71345.1"/>
    <property type="molecule type" value="Genomic_DNA"/>
</dbReference>
<evidence type="ECO:0000256" key="4">
    <source>
        <dbReference type="ARBA" id="ARBA00022692"/>
    </source>
</evidence>
<dbReference type="InterPro" id="IPR023408">
    <property type="entry name" value="MscS_beta-dom_sf"/>
</dbReference>
<feature type="transmembrane region" description="Helical" evidence="7">
    <location>
        <begin position="63"/>
        <end position="83"/>
    </location>
</feature>
<dbReference type="InterPro" id="IPR011014">
    <property type="entry name" value="MscS_channel_TM-2"/>
</dbReference>
<evidence type="ECO:0000256" key="2">
    <source>
        <dbReference type="ARBA" id="ARBA00008017"/>
    </source>
</evidence>
<organism evidence="10 11">
    <name type="scientific">Catenovulum adriaticum</name>
    <dbReference type="NCBI Taxonomy" id="2984846"/>
    <lineage>
        <taxon>Bacteria</taxon>
        <taxon>Pseudomonadati</taxon>
        <taxon>Pseudomonadota</taxon>
        <taxon>Gammaproteobacteria</taxon>
        <taxon>Alteromonadales</taxon>
        <taxon>Alteromonadaceae</taxon>
        <taxon>Catenovulum</taxon>
    </lineage>
</organism>
<dbReference type="PANTHER" id="PTHR30221:SF1">
    <property type="entry name" value="SMALL-CONDUCTANCE MECHANOSENSITIVE CHANNEL"/>
    <property type="match status" value="1"/>
</dbReference>
<keyword evidence="4 7" id="KW-0812">Transmembrane</keyword>